<evidence type="ECO:0000313" key="12">
    <source>
        <dbReference type="EMBL" id="WBM38193.1"/>
    </source>
</evidence>
<sequence length="224" mass="23584">MSNSTPTPAAWRLGLVGRKVGMTRVFTEEGESIPVTVLDVSNNRITQVKTPAVDGYAAVQVAFGTRRATRVTKPQAGHYAKAGVEAGSILKEFRLDPAAIAELSAGSVVAVESIFEAGQKVDVTGTTIGKGFAGTIKRHNFGGQRNSHGNSRSHRVPGSIGQAQDPGRVFKGKKMSGHMGDVTRTVQNLDVIRVDAERGLLLVRGAVPGHKNANIVVRPAVKGA</sequence>
<dbReference type="KEGG" id="afa:UZ73_10990"/>
<protein>
    <recommendedName>
        <fullName evidence="6 7">Large ribosomal subunit protein uL3</fullName>
    </recommendedName>
</protein>
<comment type="subunit">
    <text evidence="7 9">Part of the 50S ribosomal subunit. Forms a cluster with proteins L14 and L19.</text>
</comment>
<dbReference type="EMBL" id="CP095873">
    <property type="protein sequence ID" value="UPL21532.1"/>
    <property type="molecule type" value="Genomic_DNA"/>
</dbReference>
<dbReference type="InterPro" id="IPR019926">
    <property type="entry name" value="Ribosomal_uL3_CS"/>
</dbReference>
<gene>
    <name evidence="7 11" type="primary">rplC</name>
    <name evidence="12" type="ORF">M2J83_20775</name>
    <name evidence="11" type="ORF">MXF72_00180</name>
</gene>
<dbReference type="RefSeq" id="WP_003803046.1">
    <property type="nucleotide sequence ID" value="NZ_CAXOJJ010000039.1"/>
</dbReference>
<dbReference type="GeneID" id="96870708"/>
<dbReference type="GO" id="GO:0022625">
    <property type="term" value="C:cytosolic large ribosomal subunit"/>
    <property type="evidence" value="ECO:0007669"/>
    <property type="project" value="TreeGrafter"/>
</dbReference>
<keyword evidence="2 7" id="KW-0699">rRNA-binding</keyword>
<dbReference type="PANTHER" id="PTHR11229:SF16">
    <property type="entry name" value="LARGE RIBOSOMAL SUBUNIT PROTEIN UL3C"/>
    <property type="match status" value="1"/>
</dbReference>
<keyword evidence="4 7" id="KW-0689">Ribosomal protein</keyword>
<evidence type="ECO:0000256" key="3">
    <source>
        <dbReference type="ARBA" id="ARBA00022884"/>
    </source>
</evidence>
<evidence type="ECO:0000256" key="5">
    <source>
        <dbReference type="ARBA" id="ARBA00023274"/>
    </source>
</evidence>
<evidence type="ECO:0000313" key="13">
    <source>
        <dbReference type="Proteomes" id="UP000830925"/>
    </source>
</evidence>
<keyword evidence="5 7" id="KW-0687">Ribonucleoprotein</keyword>
<evidence type="ECO:0000256" key="10">
    <source>
        <dbReference type="SAM" id="MobiDB-lite"/>
    </source>
</evidence>
<dbReference type="Proteomes" id="UP000830925">
    <property type="component" value="Chromosome"/>
</dbReference>
<proteinExistence type="inferred from homology"/>
<dbReference type="InterPro" id="IPR009000">
    <property type="entry name" value="Transl_B-barrel_sf"/>
</dbReference>
<keyword evidence="3 7" id="KW-0694">RNA-binding</keyword>
<dbReference type="Proteomes" id="UP001211866">
    <property type="component" value="Chromosome"/>
</dbReference>
<dbReference type="InterPro" id="IPR019927">
    <property type="entry name" value="Ribosomal_uL3_bac/org-type"/>
</dbReference>
<evidence type="ECO:0000256" key="1">
    <source>
        <dbReference type="ARBA" id="ARBA00006540"/>
    </source>
</evidence>
<comment type="similarity">
    <text evidence="1 7 8">Belongs to the universal ribosomal protein uL3 family.</text>
</comment>
<dbReference type="GO" id="GO:0019843">
    <property type="term" value="F:rRNA binding"/>
    <property type="evidence" value="ECO:0007669"/>
    <property type="project" value="UniProtKB-UniRule"/>
</dbReference>
<name>A0AAE9H8G8_ALCFA</name>
<dbReference type="InterPro" id="IPR000597">
    <property type="entry name" value="Ribosomal_uL3"/>
</dbReference>
<dbReference type="GeneID" id="96777182"/>
<keyword evidence="7" id="KW-0488">Methylation</keyword>
<evidence type="ECO:0000256" key="7">
    <source>
        <dbReference type="HAMAP-Rule" id="MF_01325"/>
    </source>
</evidence>
<dbReference type="NCBIfam" id="TIGR03625">
    <property type="entry name" value="L3_bact"/>
    <property type="match status" value="1"/>
</dbReference>
<comment type="function">
    <text evidence="7 9">One of the primary rRNA binding proteins, it binds directly near the 3'-end of the 23S rRNA, where it nucleates assembly of the 50S subunit.</text>
</comment>
<evidence type="ECO:0000256" key="9">
    <source>
        <dbReference type="RuleBase" id="RU003906"/>
    </source>
</evidence>
<evidence type="ECO:0000256" key="4">
    <source>
        <dbReference type="ARBA" id="ARBA00022980"/>
    </source>
</evidence>
<reference evidence="12 14" key="2">
    <citation type="submission" date="2022-05" db="EMBL/GenBank/DDBJ databases">
        <title>Complete sequence of strain NY11312.</title>
        <authorList>
            <person name="Zhou D."/>
        </authorList>
    </citation>
    <scope>NUCLEOTIDE SEQUENCE [LARGE SCALE GENOMIC DNA]</scope>
    <source>
        <strain evidence="12 14">NY11312</strain>
    </source>
</reference>
<dbReference type="Gene3D" id="2.40.30.10">
    <property type="entry name" value="Translation factors"/>
    <property type="match status" value="1"/>
</dbReference>
<organism evidence="11 13">
    <name type="scientific">Alcaligenes faecalis</name>
    <dbReference type="NCBI Taxonomy" id="511"/>
    <lineage>
        <taxon>Bacteria</taxon>
        <taxon>Pseudomonadati</taxon>
        <taxon>Pseudomonadota</taxon>
        <taxon>Betaproteobacteria</taxon>
        <taxon>Burkholderiales</taxon>
        <taxon>Alcaligenaceae</taxon>
        <taxon>Alcaligenes</taxon>
    </lineage>
</organism>
<dbReference type="FunFam" id="3.30.160.810:FF:000001">
    <property type="entry name" value="50S ribosomal protein L3"/>
    <property type="match status" value="1"/>
</dbReference>
<reference evidence="11" key="1">
    <citation type="submission" date="2022-04" db="EMBL/GenBank/DDBJ databases">
        <title>Genomic mining of Alcaligenes faecalis D334 producing ectoin and derivatives.</title>
        <authorList>
            <person name="Doan V.T."/>
            <person name="Quach N.T."/>
            <person name="Vu T.-H.-N."/>
            <person name="Phi Q.-T."/>
        </authorList>
    </citation>
    <scope>NUCLEOTIDE SEQUENCE</scope>
    <source>
        <strain evidence="11">D334</strain>
    </source>
</reference>
<dbReference type="FunFam" id="2.40.30.10:FF:000004">
    <property type="entry name" value="50S ribosomal protein L3"/>
    <property type="match status" value="1"/>
</dbReference>
<dbReference type="PANTHER" id="PTHR11229">
    <property type="entry name" value="50S RIBOSOMAL PROTEIN L3"/>
    <property type="match status" value="1"/>
</dbReference>
<dbReference type="PROSITE" id="PS00474">
    <property type="entry name" value="RIBOSOMAL_L3"/>
    <property type="match status" value="1"/>
</dbReference>
<dbReference type="GO" id="GO:0006412">
    <property type="term" value="P:translation"/>
    <property type="evidence" value="ECO:0007669"/>
    <property type="project" value="UniProtKB-UniRule"/>
</dbReference>
<dbReference type="GO" id="GO:0003735">
    <property type="term" value="F:structural constituent of ribosome"/>
    <property type="evidence" value="ECO:0007669"/>
    <property type="project" value="UniProtKB-UniRule"/>
</dbReference>
<evidence type="ECO:0000313" key="11">
    <source>
        <dbReference type="EMBL" id="UPL21532.1"/>
    </source>
</evidence>
<dbReference type="Pfam" id="PF00297">
    <property type="entry name" value="Ribosomal_L3"/>
    <property type="match status" value="1"/>
</dbReference>
<dbReference type="SUPFAM" id="SSF50447">
    <property type="entry name" value="Translation proteins"/>
    <property type="match status" value="1"/>
</dbReference>
<dbReference type="Gene3D" id="3.30.160.810">
    <property type="match status" value="1"/>
</dbReference>
<dbReference type="EMBL" id="CP096916">
    <property type="protein sequence ID" value="WBM38193.1"/>
    <property type="molecule type" value="Genomic_DNA"/>
</dbReference>
<keyword evidence="14" id="KW-1185">Reference proteome</keyword>
<evidence type="ECO:0000313" key="14">
    <source>
        <dbReference type="Proteomes" id="UP001211866"/>
    </source>
</evidence>
<dbReference type="AlphaFoldDB" id="A0AAE9H8G8"/>
<dbReference type="HAMAP" id="MF_01325_B">
    <property type="entry name" value="Ribosomal_uL3_B"/>
    <property type="match status" value="1"/>
</dbReference>
<feature type="modified residue" description="N5-methylglutamine" evidence="7">
    <location>
        <position position="164"/>
    </location>
</feature>
<evidence type="ECO:0000256" key="6">
    <source>
        <dbReference type="ARBA" id="ARBA00035243"/>
    </source>
</evidence>
<comment type="PTM">
    <text evidence="7">Methylated by PrmB.</text>
</comment>
<evidence type="ECO:0000256" key="8">
    <source>
        <dbReference type="RuleBase" id="RU003905"/>
    </source>
</evidence>
<evidence type="ECO:0000256" key="2">
    <source>
        <dbReference type="ARBA" id="ARBA00022730"/>
    </source>
</evidence>
<feature type="region of interest" description="Disordered" evidence="10">
    <location>
        <begin position="140"/>
        <end position="167"/>
    </location>
</feature>
<accession>A0AAE9H8G8</accession>